<evidence type="ECO:0000313" key="1">
    <source>
        <dbReference type="EMBL" id="KAI4869413.1"/>
    </source>
</evidence>
<evidence type="ECO:0000313" key="2">
    <source>
        <dbReference type="Proteomes" id="UP001497700"/>
    </source>
</evidence>
<protein>
    <submittedName>
        <fullName evidence="1">Uncharacterized protein</fullName>
    </submittedName>
</protein>
<proteinExistence type="predicted"/>
<dbReference type="Proteomes" id="UP001497700">
    <property type="component" value="Unassembled WGS sequence"/>
</dbReference>
<comment type="caution">
    <text evidence="1">The sequence shown here is derived from an EMBL/GenBank/DDBJ whole genome shotgun (WGS) entry which is preliminary data.</text>
</comment>
<accession>A0ACB9ZEI3</accession>
<sequence>MKHIIRSIEAIPLHLDLPIVRFDDALGESWGLPFQACSTWPSFHDLLVHVVFANGRAGVNQVAANRFVLTLSKSGQKVDFNEWESVIKSGMHIEQAMIVESLNSADEKCSTPECPGSSTRDVGNGKACSACGRIVMLRRKFEPMLDLPTVSKREANAGHHKRQVSANNSQIPQMQYRDDESQYFRRVQIDEPIKHIDDIEEAFIRLQNHKQDPAANLRVGIHFLQVAEGLVVSPTMKNPIPFLKAAFPEGVYVDGDVSYLLGRAYLHFGNHRAAYDAFQQAIYLNSRSVSYWISIALLYFSISQYRDSLDALVRAVKLNRNVWEVWFNLGVLYDDVGQREDAHLAYSKCLELNPDLPDVRARLEELDYYHLQNVLEDHKVHQMRQCELRLLGEIRAVERGTDIIINLIKSLNTQNTQDGETDDSLDSSSDLSSDISSEAWEDISDNAED</sequence>
<keyword evidence="2" id="KW-1185">Reference proteome</keyword>
<organism evidence="1 2">
    <name type="scientific">Hypoxylon rubiginosum</name>
    <dbReference type="NCBI Taxonomy" id="110542"/>
    <lineage>
        <taxon>Eukaryota</taxon>
        <taxon>Fungi</taxon>
        <taxon>Dikarya</taxon>
        <taxon>Ascomycota</taxon>
        <taxon>Pezizomycotina</taxon>
        <taxon>Sordariomycetes</taxon>
        <taxon>Xylariomycetidae</taxon>
        <taxon>Xylariales</taxon>
        <taxon>Hypoxylaceae</taxon>
        <taxon>Hypoxylon</taxon>
    </lineage>
</organism>
<name>A0ACB9ZEI3_9PEZI</name>
<gene>
    <name evidence="1" type="ORF">F4820DRAFT_31849</name>
</gene>
<dbReference type="EMBL" id="MU393431">
    <property type="protein sequence ID" value="KAI4869413.1"/>
    <property type="molecule type" value="Genomic_DNA"/>
</dbReference>
<reference evidence="1 2" key="1">
    <citation type="journal article" date="2022" name="New Phytol.">
        <title>Ecological generalism drives hyperdiversity of secondary metabolite gene clusters in xylarialean endophytes.</title>
        <authorList>
            <person name="Franco M.E.E."/>
            <person name="Wisecaver J.H."/>
            <person name="Arnold A.E."/>
            <person name="Ju Y.M."/>
            <person name="Slot J.C."/>
            <person name="Ahrendt S."/>
            <person name="Moore L.P."/>
            <person name="Eastman K.E."/>
            <person name="Scott K."/>
            <person name="Konkel Z."/>
            <person name="Mondo S.J."/>
            <person name="Kuo A."/>
            <person name="Hayes R.D."/>
            <person name="Haridas S."/>
            <person name="Andreopoulos B."/>
            <person name="Riley R."/>
            <person name="LaButti K."/>
            <person name="Pangilinan J."/>
            <person name="Lipzen A."/>
            <person name="Amirebrahimi M."/>
            <person name="Yan J."/>
            <person name="Adam C."/>
            <person name="Keymanesh K."/>
            <person name="Ng V."/>
            <person name="Louie K."/>
            <person name="Northen T."/>
            <person name="Drula E."/>
            <person name="Henrissat B."/>
            <person name="Hsieh H.M."/>
            <person name="Youens-Clark K."/>
            <person name="Lutzoni F."/>
            <person name="Miadlikowska J."/>
            <person name="Eastwood D.C."/>
            <person name="Hamelin R.C."/>
            <person name="Grigoriev I.V."/>
            <person name="U'Ren J.M."/>
        </authorList>
    </citation>
    <scope>NUCLEOTIDE SEQUENCE [LARGE SCALE GENOMIC DNA]</scope>
    <source>
        <strain evidence="1 2">CBS 119005</strain>
    </source>
</reference>